<keyword evidence="1" id="KW-0229">DNA integration</keyword>
<dbReference type="Pfam" id="PF02899">
    <property type="entry name" value="Phage_int_SAM_1"/>
    <property type="match status" value="1"/>
</dbReference>
<evidence type="ECO:0000259" key="6">
    <source>
        <dbReference type="PROSITE" id="PS51898"/>
    </source>
</evidence>
<evidence type="ECO:0000256" key="2">
    <source>
        <dbReference type="ARBA" id="ARBA00023125"/>
    </source>
</evidence>
<dbReference type="InterPro" id="IPR044068">
    <property type="entry name" value="CB"/>
</dbReference>
<dbReference type="GeneID" id="301360967"/>
<dbReference type="InterPro" id="IPR010998">
    <property type="entry name" value="Integrase_recombinase_N"/>
</dbReference>
<evidence type="ECO:0000259" key="7">
    <source>
        <dbReference type="PROSITE" id="PS51900"/>
    </source>
</evidence>
<evidence type="ECO:0000256" key="4">
    <source>
        <dbReference type="PROSITE-ProRule" id="PRU01248"/>
    </source>
</evidence>
<dbReference type="InterPro" id="IPR011010">
    <property type="entry name" value="DNA_brk_join_enz"/>
</dbReference>
<sequence length="432" mass="47965">MTDSNENPDQFEENGEGDPEVRTDGGEVVPESVQGTEHQPDGAATPGDSSQDKPWEAAGPTQATETGTGQNMSSPGNWSTEPDNSAASTTADDVFSGAASVDDVIEFYLEMNPWGVQASTVKSYKSRLKHFQAFCRETDIEELEDLQPSHIDQFHNFLRANPGLGSRSSVKSCLATFRKFLRYCERRGVFESGFHKLVILPTLSESDAVDETILPHEDAEEILAHLAKFKPFTKEHVVWALLTETGIRQSTLYAFDLDDYDSEERYIAAVDREETGTRLKNGKAGERELSISPEAAEVLDGYITANRKNVTDEHGRDPLITTRNGRLQKSSIRQYVYGWSRPCAIGKACPVEKDPDTCGAAQTNNAAYDCPESVSPHPIRRGYITHLRANGVPTADVISKRCDANPETIEQWYDLSTKSERREARRSHLEDL</sequence>
<feature type="compositionally biased region" description="Acidic residues" evidence="5">
    <location>
        <begin position="9"/>
        <end position="18"/>
    </location>
</feature>
<dbReference type="PROSITE" id="PS51898">
    <property type="entry name" value="TYR_RECOMBINASE"/>
    <property type="match status" value="1"/>
</dbReference>
<evidence type="ECO:0000313" key="8">
    <source>
        <dbReference type="EMBL" id="QAY21061.1"/>
    </source>
</evidence>
<dbReference type="PANTHER" id="PTHR30349:SF41">
    <property type="entry name" value="INTEGRASE_RECOMBINASE PROTEIN MJ0367-RELATED"/>
    <property type="match status" value="1"/>
</dbReference>
<name>A0A481RIK2_HALEZ</name>
<feature type="compositionally biased region" description="Polar residues" evidence="5">
    <location>
        <begin position="61"/>
        <end position="90"/>
    </location>
</feature>
<dbReference type="Gene3D" id="1.10.150.130">
    <property type="match status" value="1"/>
</dbReference>
<dbReference type="InterPro" id="IPR002104">
    <property type="entry name" value="Integrase_catalytic"/>
</dbReference>
<evidence type="ECO:0000313" key="9">
    <source>
        <dbReference type="Proteomes" id="UP000293073"/>
    </source>
</evidence>
<dbReference type="AlphaFoldDB" id="A0A481RIK2"/>
<dbReference type="SUPFAM" id="SSF56349">
    <property type="entry name" value="DNA breaking-rejoining enzymes"/>
    <property type="match status" value="1"/>
</dbReference>
<evidence type="ECO:0000256" key="5">
    <source>
        <dbReference type="SAM" id="MobiDB-lite"/>
    </source>
</evidence>
<feature type="domain" description="Tyr recombinase" evidence="6">
    <location>
        <begin position="209"/>
        <end position="426"/>
    </location>
</feature>
<reference evidence="9" key="1">
    <citation type="submission" date="2019-01" db="EMBL/GenBank/DDBJ databases">
        <title>Complete genome of Halorubrum ezzemoulense strain FB21.</title>
        <authorList>
            <person name="Feng Y."/>
            <person name="Louyakis A.S."/>
            <person name="Papke R.T."/>
            <person name="Gogarten J.P."/>
        </authorList>
    </citation>
    <scope>NUCLEOTIDE SEQUENCE [LARGE SCALE GENOMIC DNA]</scope>
    <source>
        <strain evidence="9">Fb21</strain>
    </source>
</reference>
<dbReference type="InterPro" id="IPR013762">
    <property type="entry name" value="Integrase-like_cat_sf"/>
</dbReference>
<dbReference type="Gene3D" id="1.10.443.10">
    <property type="entry name" value="Intergrase catalytic core"/>
    <property type="match status" value="1"/>
</dbReference>
<dbReference type="PANTHER" id="PTHR30349">
    <property type="entry name" value="PHAGE INTEGRASE-RELATED"/>
    <property type="match status" value="1"/>
</dbReference>
<dbReference type="GO" id="GO:0015074">
    <property type="term" value="P:DNA integration"/>
    <property type="evidence" value="ECO:0007669"/>
    <property type="project" value="UniProtKB-KW"/>
</dbReference>
<dbReference type="EMBL" id="CP034940">
    <property type="protein sequence ID" value="QAY21061.1"/>
    <property type="molecule type" value="Genomic_DNA"/>
</dbReference>
<accession>A0A481RIK2</accession>
<organism evidence="8 9">
    <name type="scientific">Halorubrum ezzemoulense</name>
    <name type="common">Halorubrum chaoviator</name>
    <dbReference type="NCBI Taxonomy" id="337243"/>
    <lineage>
        <taxon>Archaea</taxon>
        <taxon>Methanobacteriati</taxon>
        <taxon>Methanobacteriota</taxon>
        <taxon>Stenosarchaea group</taxon>
        <taxon>Halobacteria</taxon>
        <taxon>Halobacteriales</taxon>
        <taxon>Haloferacaceae</taxon>
        <taxon>Halorubrum</taxon>
    </lineage>
</organism>
<dbReference type="Proteomes" id="UP000293073">
    <property type="component" value="Chromosome"/>
</dbReference>
<protein>
    <submittedName>
        <fullName evidence="8">Site-specific integrase</fullName>
    </submittedName>
</protein>
<feature type="region of interest" description="Disordered" evidence="5">
    <location>
        <begin position="1"/>
        <end position="90"/>
    </location>
</feature>
<dbReference type="GO" id="GO:0003677">
    <property type="term" value="F:DNA binding"/>
    <property type="evidence" value="ECO:0007669"/>
    <property type="project" value="UniProtKB-UniRule"/>
</dbReference>
<dbReference type="KEGG" id="hezz:EO776_14085"/>
<dbReference type="InterPro" id="IPR004107">
    <property type="entry name" value="Integrase_SAM-like_N"/>
</dbReference>
<dbReference type="GO" id="GO:0006310">
    <property type="term" value="P:DNA recombination"/>
    <property type="evidence" value="ECO:0007669"/>
    <property type="project" value="UniProtKB-KW"/>
</dbReference>
<gene>
    <name evidence="8" type="ORF">EO776_14085</name>
</gene>
<dbReference type="RefSeq" id="WP_129452481.1">
    <property type="nucleotide sequence ID" value="NZ_CP034940.1"/>
</dbReference>
<keyword evidence="2 4" id="KW-0238">DNA-binding</keyword>
<evidence type="ECO:0000256" key="1">
    <source>
        <dbReference type="ARBA" id="ARBA00022908"/>
    </source>
</evidence>
<dbReference type="PROSITE" id="PS51900">
    <property type="entry name" value="CB"/>
    <property type="match status" value="1"/>
</dbReference>
<keyword evidence="3" id="KW-0233">DNA recombination</keyword>
<feature type="domain" description="Core-binding (CB)" evidence="7">
    <location>
        <begin position="99"/>
        <end position="185"/>
    </location>
</feature>
<dbReference type="CDD" id="cd00397">
    <property type="entry name" value="DNA_BRE_C"/>
    <property type="match status" value="1"/>
</dbReference>
<proteinExistence type="predicted"/>
<evidence type="ECO:0000256" key="3">
    <source>
        <dbReference type="ARBA" id="ARBA00023172"/>
    </source>
</evidence>
<dbReference type="InterPro" id="IPR050090">
    <property type="entry name" value="Tyrosine_recombinase_XerCD"/>
</dbReference>